<evidence type="ECO:0000313" key="2">
    <source>
        <dbReference type="Proteomes" id="UP000008076"/>
    </source>
</evidence>
<protein>
    <recommendedName>
        <fullName evidence="3">TLDc domain-containing protein</fullName>
    </recommendedName>
</protein>
<name>B0E850_ENTDS</name>
<gene>
    <name evidence="1" type="ORF">EDI_213730</name>
</gene>
<evidence type="ECO:0000313" key="1">
    <source>
        <dbReference type="EMBL" id="EDR29298.1"/>
    </source>
</evidence>
<dbReference type="eggNOG" id="ENOG502R966">
    <property type="taxonomic scope" value="Eukaryota"/>
</dbReference>
<dbReference type="GeneID" id="5879457"/>
<reference evidence="2" key="1">
    <citation type="submission" date="2007-12" db="EMBL/GenBank/DDBJ databases">
        <title>Annotation of Entamoeba dispar SAW760.</title>
        <authorList>
            <person name="Lorenzi H."/>
            <person name="Inman J."/>
            <person name="Schobel S."/>
            <person name="Amedeo P."/>
            <person name="Caler E."/>
        </authorList>
    </citation>
    <scope>NUCLEOTIDE SEQUENCE [LARGE SCALE GENOMIC DNA]</scope>
    <source>
        <strain evidence="2">ATCC PRA-260 / SAW760</strain>
    </source>
</reference>
<dbReference type="OMA" id="IHDVQCT"/>
<organism evidence="2">
    <name type="scientific">Entamoeba dispar (strain ATCC PRA-260 / SAW760)</name>
    <dbReference type="NCBI Taxonomy" id="370354"/>
    <lineage>
        <taxon>Eukaryota</taxon>
        <taxon>Amoebozoa</taxon>
        <taxon>Evosea</taxon>
        <taxon>Archamoebae</taxon>
        <taxon>Mastigamoebida</taxon>
        <taxon>Entamoebidae</taxon>
        <taxon>Entamoeba</taxon>
    </lineage>
</organism>
<dbReference type="Proteomes" id="UP000008076">
    <property type="component" value="Unassembled WGS sequence"/>
</dbReference>
<dbReference type="AlphaFoldDB" id="B0E850"/>
<dbReference type="OrthoDB" id="28061at2759"/>
<dbReference type="RefSeq" id="XP_001734541.1">
    <property type="nucleotide sequence ID" value="XM_001734489.1"/>
</dbReference>
<evidence type="ECO:0008006" key="3">
    <source>
        <dbReference type="Google" id="ProtNLM"/>
    </source>
</evidence>
<dbReference type="KEGG" id="edi:EDI_213730"/>
<accession>B0E850</accession>
<dbReference type="VEuPathDB" id="AmoebaDB:EDI_213730"/>
<dbReference type="EMBL" id="DS548107">
    <property type="protein sequence ID" value="EDR29298.1"/>
    <property type="molecule type" value="Genomic_DNA"/>
</dbReference>
<proteinExistence type="predicted"/>
<sequence length="538" mass="63305">MTEGVKRVLPSFNILPKKMSHDQKRFQVFESYNEKKVVIETTKQPVNELIEQIENKELKTKLSKEVKNLIDELTQEICDLKNQIKVLERKCEIYNIQEQNNLIRSQSQNDEITKLTDTKGNKEIISMECETNTTNILLEGYKDTPVDSNLLEIQNKRREIADKQINEVAKCKWIEQMFGKGWDMIEVKEDYLLRIQNEIITQLEFEISICIVIFDGYGNVIGFEIEGMNKLNYYNEIHDVQCTLFSLYDETKEEMNCKKYQLNEDNNIIILFNKSGETICKVNVNGKDIIKIGLPIIQLSSIDIGTIDIKDNNVYKSFIKFISHQDKENEIDIQGILCFYKNNTLNKKENEDFITSSFNKEKNRHNDIDDEQEVDDILITIIQEMSEKNEWEMIFSSKTMKETNKNFNTKIINQKNLLISLQTKENEWICIYIEDKIIKKEFNQITNKTHFIYSTKMKKKYQLKDDIIISFSLHDNNCSLFTLGNRIGFIHITKTNNKRCCVSRLSELYKEMNDNDLFNTSSSINKFEIHQIIILKLS</sequence>
<keyword evidence="2" id="KW-1185">Reference proteome</keyword>